<evidence type="ECO:0000313" key="2">
    <source>
        <dbReference type="EMBL" id="KAH7124838.1"/>
    </source>
</evidence>
<reference evidence="2" key="1">
    <citation type="journal article" date="2021" name="Nat. Commun.">
        <title>Genetic determinants of endophytism in the Arabidopsis root mycobiome.</title>
        <authorList>
            <person name="Mesny F."/>
            <person name="Miyauchi S."/>
            <person name="Thiergart T."/>
            <person name="Pickel B."/>
            <person name="Atanasova L."/>
            <person name="Karlsson M."/>
            <person name="Huettel B."/>
            <person name="Barry K.W."/>
            <person name="Haridas S."/>
            <person name="Chen C."/>
            <person name="Bauer D."/>
            <person name="Andreopoulos W."/>
            <person name="Pangilinan J."/>
            <person name="LaButti K."/>
            <person name="Riley R."/>
            <person name="Lipzen A."/>
            <person name="Clum A."/>
            <person name="Drula E."/>
            <person name="Henrissat B."/>
            <person name="Kohler A."/>
            <person name="Grigoriev I.V."/>
            <person name="Martin F.M."/>
            <person name="Hacquard S."/>
        </authorList>
    </citation>
    <scope>NUCLEOTIDE SEQUENCE</scope>
    <source>
        <strain evidence="2">MPI-CAGE-AT-0021</strain>
    </source>
</reference>
<proteinExistence type="predicted"/>
<evidence type="ECO:0000313" key="3">
    <source>
        <dbReference type="Proteomes" id="UP000717696"/>
    </source>
</evidence>
<feature type="non-terminal residue" evidence="2">
    <location>
        <position position="156"/>
    </location>
</feature>
<keyword evidence="3" id="KW-1185">Reference proteome</keyword>
<name>A0A9P9DT72_9HYPO</name>
<dbReference type="EMBL" id="JAGMUU010000024">
    <property type="protein sequence ID" value="KAH7124838.1"/>
    <property type="molecule type" value="Genomic_DNA"/>
</dbReference>
<organism evidence="2 3">
    <name type="scientific">Dactylonectria estremocensis</name>
    <dbReference type="NCBI Taxonomy" id="1079267"/>
    <lineage>
        <taxon>Eukaryota</taxon>
        <taxon>Fungi</taxon>
        <taxon>Dikarya</taxon>
        <taxon>Ascomycota</taxon>
        <taxon>Pezizomycotina</taxon>
        <taxon>Sordariomycetes</taxon>
        <taxon>Hypocreomycetidae</taxon>
        <taxon>Hypocreales</taxon>
        <taxon>Nectriaceae</taxon>
        <taxon>Dactylonectria</taxon>
    </lineage>
</organism>
<evidence type="ECO:0000259" key="1">
    <source>
        <dbReference type="Pfam" id="PF18050"/>
    </source>
</evidence>
<dbReference type="InterPro" id="IPR029000">
    <property type="entry name" value="Cyclophilin-like_dom_sf"/>
</dbReference>
<protein>
    <recommendedName>
        <fullName evidence="1">Cyclophilin-like domain-containing protein</fullName>
    </recommendedName>
</protein>
<accession>A0A9P9DT72</accession>
<dbReference type="AlphaFoldDB" id="A0A9P9DT72"/>
<comment type="caution">
    <text evidence="2">The sequence shown here is derived from an EMBL/GenBank/DDBJ whole genome shotgun (WGS) entry which is preliminary data.</text>
</comment>
<sequence length="156" mass="16509">MSANNTSTGLLQLTIGSSVFTASILDNPTVSAFRSLLPLNLRMSDLNGNEKHADLSTALPTAATDPGSIRAGDLMLYGSRTLVLWYEDYSTTYKYTRIGAIEDFGGLAAIVGEGQIDVGFATEGSSASSPEPSNNRASSVDVSTYGWPLMVFLCIV</sequence>
<dbReference type="InterPro" id="IPR041183">
    <property type="entry name" value="Cyclophilin-like"/>
</dbReference>
<dbReference type="OrthoDB" id="2140368at2759"/>
<dbReference type="Pfam" id="PF18050">
    <property type="entry name" value="Cyclophil_like2"/>
    <property type="match status" value="1"/>
</dbReference>
<feature type="domain" description="Cyclophilin-like" evidence="1">
    <location>
        <begin position="13"/>
        <end position="119"/>
    </location>
</feature>
<dbReference type="Proteomes" id="UP000717696">
    <property type="component" value="Unassembled WGS sequence"/>
</dbReference>
<dbReference type="SUPFAM" id="SSF50891">
    <property type="entry name" value="Cyclophilin-like"/>
    <property type="match status" value="1"/>
</dbReference>
<dbReference type="Gene3D" id="2.40.100.20">
    <property type="match status" value="1"/>
</dbReference>
<gene>
    <name evidence="2" type="ORF">B0J13DRAFT_411383</name>
</gene>